<protein>
    <recommendedName>
        <fullName evidence="4">Ras-GEF domain-containing protein</fullName>
    </recommendedName>
</protein>
<dbReference type="OrthoDB" id="6627861at2759"/>
<dbReference type="CDD" id="cd14473">
    <property type="entry name" value="FERM_B-lobe"/>
    <property type="match status" value="1"/>
</dbReference>
<evidence type="ECO:0000256" key="2">
    <source>
        <dbReference type="PROSITE-ProRule" id="PRU00168"/>
    </source>
</evidence>
<dbReference type="PROSITE" id="PS50009">
    <property type="entry name" value="RASGEF_CAT"/>
    <property type="match status" value="1"/>
</dbReference>
<dbReference type="InterPro" id="IPR019748">
    <property type="entry name" value="FERM_central"/>
</dbReference>
<keyword evidence="1 2" id="KW-0344">Guanine-nucleotide releasing factor</keyword>
<dbReference type="Pfam" id="PF00617">
    <property type="entry name" value="RasGEF"/>
    <property type="match status" value="1"/>
</dbReference>
<dbReference type="InterPro" id="IPR001895">
    <property type="entry name" value="RASGEF_cat_dom"/>
</dbReference>
<dbReference type="GO" id="GO:0005085">
    <property type="term" value="F:guanyl-nucleotide exchange factor activity"/>
    <property type="evidence" value="ECO:0007669"/>
    <property type="project" value="UniProtKB-KW"/>
</dbReference>
<feature type="domain" description="Ras-GEF" evidence="4">
    <location>
        <begin position="347"/>
        <end position="464"/>
    </location>
</feature>
<dbReference type="Gene3D" id="2.30.29.30">
    <property type="entry name" value="Pleckstrin-homology domain (PH domain)/Phosphotyrosine-binding domain (PTB)"/>
    <property type="match status" value="1"/>
</dbReference>
<organism evidence="5 6">
    <name type="scientific">Laodelphax striatellus</name>
    <name type="common">Small brown planthopper</name>
    <name type="synonym">Delphax striatella</name>
    <dbReference type="NCBI Taxonomy" id="195883"/>
    <lineage>
        <taxon>Eukaryota</taxon>
        <taxon>Metazoa</taxon>
        <taxon>Ecdysozoa</taxon>
        <taxon>Arthropoda</taxon>
        <taxon>Hexapoda</taxon>
        <taxon>Insecta</taxon>
        <taxon>Pterygota</taxon>
        <taxon>Neoptera</taxon>
        <taxon>Paraneoptera</taxon>
        <taxon>Hemiptera</taxon>
        <taxon>Auchenorrhyncha</taxon>
        <taxon>Fulgoroidea</taxon>
        <taxon>Delphacidae</taxon>
        <taxon>Criomorphinae</taxon>
        <taxon>Laodelphax</taxon>
    </lineage>
</organism>
<feature type="region of interest" description="Disordered" evidence="3">
    <location>
        <begin position="38"/>
        <end position="130"/>
    </location>
</feature>
<dbReference type="InterPro" id="IPR008937">
    <property type="entry name" value="Ras-like_GEF"/>
</dbReference>
<evidence type="ECO:0000313" key="6">
    <source>
        <dbReference type="Proteomes" id="UP000291343"/>
    </source>
</evidence>
<dbReference type="InterPro" id="IPR023578">
    <property type="entry name" value="Ras_GEF_dom_sf"/>
</dbReference>
<dbReference type="InterPro" id="IPR036964">
    <property type="entry name" value="RASGEF_cat_dom_sf"/>
</dbReference>
<evidence type="ECO:0000259" key="4">
    <source>
        <dbReference type="PROSITE" id="PS50009"/>
    </source>
</evidence>
<name>A0A482XHS2_LAOST</name>
<dbReference type="GO" id="GO:0005886">
    <property type="term" value="C:plasma membrane"/>
    <property type="evidence" value="ECO:0007669"/>
    <property type="project" value="TreeGrafter"/>
</dbReference>
<dbReference type="AlphaFoldDB" id="A0A482XHS2"/>
<dbReference type="PANTHER" id="PTHR23113">
    <property type="entry name" value="GUANINE NUCLEOTIDE EXCHANGE FACTOR"/>
    <property type="match status" value="1"/>
</dbReference>
<dbReference type="InterPro" id="IPR011993">
    <property type="entry name" value="PH-like_dom_sf"/>
</dbReference>
<keyword evidence="6" id="KW-1185">Reference proteome</keyword>
<dbReference type="SUPFAM" id="SSF48366">
    <property type="entry name" value="Ras GEF"/>
    <property type="match status" value="1"/>
</dbReference>
<dbReference type="Proteomes" id="UP000291343">
    <property type="component" value="Unassembled WGS sequence"/>
</dbReference>
<dbReference type="PANTHER" id="PTHR23113:SF368">
    <property type="entry name" value="CELL DIVISION CONTROL PROTEIN 25"/>
    <property type="match status" value="1"/>
</dbReference>
<proteinExistence type="predicted"/>
<comment type="caution">
    <text evidence="5">The sequence shown here is derived from an EMBL/GenBank/DDBJ whole genome shotgun (WGS) entry which is preliminary data.</text>
</comment>
<dbReference type="Gene3D" id="1.10.840.10">
    <property type="entry name" value="Ras guanine-nucleotide exchange factors catalytic domain"/>
    <property type="match status" value="1"/>
</dbReference>
<evidence type="ECO:0000256" key="3">
    <source>
        <dbReference type="SAM" id="MobiDB-lite"/>
    </source>
</evidence>
<gene>
    <name evidence="5" type="ORF">LSTR_LSTR009968</name>
</gene>
<dbReference type="Pfam" id="PF00373">
    <property type="entry name" value="FERM_M"/>
    <property type="match status" value="1"/>
</dbReference>
<dbReference type="EMBL" id="QKKF02009716">
    <property type="protein sequence ID" value="RZF45197.1"/>
    <property type="molecule type" value="Genomic_DNA"/>
</dbReference>
<dbReference type="STRING" id="195883.A0A482XHS2"/>
<evidence type="ECO:0000313" key="5">
    <source>
        <dbReference type="EMBL" id="RZF45197.1"/>
    </source>
</evidence>
<feature type="compositionally biased region" description="Pro residues" evidence="3">
    <location>
        <begin position="117"/>
        <end position="127"/>
    </location>
</feature>
<evidence type="ECO:0000256" key="1">
    <source>
        <dbReference type="ARBA" id="ARBA00022658"/>
    </source>
</evidence>
<reference evidence="5 6" key="1">
    <citation type="journal article" date="2017" name="Gigascience">
        <title>Genome sequence of the small brown planthopper, Laodelphax striatellus.</title>
        <authorList>
            <person name="Zhu J."/>
            <person name="Jiang F."/>
            <person name="Wang X."/>
            <person name="Yang P."/>
            <person name="Bao Y."/>
            <person name="Zhao W."/>
            <person name="Wang W."/>
            <person name="Lu H."/>
            <person name="Wang Q."/>
            <person name="Cui N."/>
            <person name="Li J."/>
            <person name="Chen X."/>
            <person name="Luo L."/>
            <person name="Yu J."/>
            <person name="Kang L."/>
            <person name="Cui F."/>
        </authorList>
    </citation>
    <scope>NUCLEOTIDE SEQUENCE [LARGE SCALE GENOMIC DNA]</scope>
    <source>
        <strain evidence="5">Lst14</strain>
    </source>
</reference>
<accession>A0A482XHS2</accession>
<sequence>MTNPPSRDDRLLHLVVGGELPCSKEEAASLAGIQLRIEESWGRPGPLSPDDPNTLKPISEDKESFLLPVPSFGPGSGLPGRPVSPLVEDTEGEEGESRGGATPGPPPSRFPNHHPAPAAPAPPPAAPPAKVSSSILRRCYPSSNIAQLPPFLPAGHLEDCLPPCYHGNKTMAKLIKEQKRKLFHTSIYESEVQLKKLYVQTCRRLPAYGCKVYQVKELLRGKTKKKAARLLGLGPERIVLLDNKTKILAKSQNTSDLVQWRTGGGRSHDRLQLEFRGSRWSLVVPSVAAMRHVGLALWEILHELESNFLEEHALLTRISSQEVVKRSVVQEVVHSGELEALQRSLHFPEEVALRLSDTEDQLFYQVPPIDYLRQVTLDLGGTPPPPPPNAASAAASAAHDRPSVRALVKRFNEVSSWVTHLIISQPTHEDRKSVLSCILRVALTCWNIGNFNGAMEIVAGLKSH</sequence>
<dbReference type="GO" id="GO:0007265">
    <property type="term" value="P:Ras protein signal transduction"/>
    <property type="evidence" value="ECO:0007669"/>
    <property type="project" value="TreeGrafter"/>
</dbReference>
<dbReference type="InParanoid" id="A0A482XHS2"/>